<gene>
    <name evidence="2" type="ORF">OCBIM_22001054mg</name>
</gene>
<keyword evidence="1" id="KW-0472">Membrane</keyword>
<feature type="transmembrane region" description="Helical" evidence="1">
    <location>
        <begin position="35"/>
        <end position="51"/>
    </location>
</feature>
<proteinExistence type="predicted"/>
<dbReference type="EMBL" id="KQ424168">
    <property type="protein sequence ID" value="KOF71450.1"/>
    <property type="molecule type" value="Genomic_DNA"/>
</dbReference>
<keyword evidence="1" id="KW-0812">Transmembrane</keyword>
<keyword evidence="1" id="KW-1133">Transmembrane helix</keyword>
<organism evidence="2">
    <name type="scientific">Octopus bimaculoides</name>
    <name type="common">California two-spotted octopus</name>
    <dbReference type="NCBI Taxonomy" id="37653"/>
    <lineage>
        <taxon>Eukaryota</taxon>
        <taxon>Metazoa</taxon>
        <taxon>Spiralia</taxon>
        <taxon>Lophotrochozoa</taxon>
        <taxon>Mollusca</taxon>
        <taxon>Cephalopoda</taxon>
        <taxon>Coleoidea</taxon>
        <taxon>Octopodiformes</taxon>
        <taxon>Octopoda</taxon>
        <taxon>Incirrata</taxon>
        <taxon>Octopodidae</taxon>
        <taxon>Octopus</taxon>
    </lineage>
</organism>
<name>A0A0L8G4D0_OCTBM</name>
<accession>A0A0L8G4D0</accession>
<feature type="transmembrane region" description="Helical" evidence="1">
    <location>
        <begin position="12"/>
        <end position="29"/>
    </location>
</feature>
<reference evidence="2" key="1">
    <citation type="submission" date="2015-07" db="EMBL/GenBank/DDBJ databases">
        <title>MeaNS - Measles Nucleotide Surveillance Program.</title>
        <authorList>
            <person name="Tran T."/>
            <person name="Druce J."/>
        </authorList>
    </citation>
    <scope>NUCLEOTIDE SEQUENCE</scope>
    <source>
        <strain evidence="2">UCB-OBI-ISO-001</strain>
        <tissue evidence="2">Gonad</tissue>
    </source>
</reference>
<protein>
    <submittedName>
        <fullName evidence="2">Uncharacterized protein</fullName>
    </submittedName>
</protein>
<evidence type="ECO:0000256" key="1">
    <source>
        <dbReference type="SAM" id="Phobius"/>
    </source>
</evidence>
<evidence type="ECO:0000313" key="2">
    <source>
        <dbReference type="EMBL" id="KOF71450.1"/>
    </source>
</evidence>
<sequence>MKYDINNLNIGMKLSALVTVFSTLLLLSLNSTNNWLLVLMKLFVILITLSIQTQCKMQN</sequence>
<dbReference type="AlphaFoldDB" id="A0A0L8G4D0"/>